<dbReference type="AlphaFoldDB" id="A0AAJ0FI87"/>
<dbReference type="SUPFAM" id="SSF53474">
    <property type="entry name" value="alpha/beta-Hydrolases"/>
    <property type="match status" value="1"/>
</dbReference>
<feature type="domain" description="AB hydrolase-1" evidence="3">
    <location>
        <begin position="41"/>
        <end position="330"/>
    </location>
</feature>
<dbReference type="InterPro" id="IPR029058">
    <property type="entry name" value="AB_hydrolase_fold"/>
</dbReference>
<dbReference type="GeneID" id="85315512"/>
<dbReference type="Pfam" id="PF00561">
    <property type="entry name" value="Abhydrolase_1"/>
    <property type="match status" value="1"/>
</dbReference>
<gene>
    <name evidence="4" type="ORF">QBC33DRAFT_607128</name>
</gene>
<dbReference type="InterPro" id="IPR000073">
    <property type="entry name" value="AB_hydrolase_1"/>
</dbReference>
<organism evidence="4 5">
    <name type="scientific">Phialemonium atrogriseum</name>
    <dbReference type="NCBI Taxonomy" id="1093897"/>
    <lineage>
        <taxon>Eukaryota</taxon>
        <taxon>Fungi</taxon>
        <taxon>Dikarya</taxon>
        <taxon>Ascomycota</taxon>
        <taxon>Pezizomycotina</taxon>
        <taxon>Sordariomycetes</taxon>
        <taxon>Sordariomycetidae</taxon>
        <taxon>Cephalothecales</taxon>
        <taxon>Cephalothecaceae</taxon>
        <taxon>Phialemonium</taxon>
    </lineage>
</organism>
<evidence type="ECO:0000256" key="2">
    <source>
        <dbReference type="ARBA" id="ARBA00038334"/>
    </source>
</evidence>
<name>A0AAJ0FI87_9PEZI</name>
<dbReference type="RefSeq" id="XP_060284750.1">
    <property type="nucleotide sequence ID" value="XM_060432325.1"/>
</dbReference>
<dbReference type="PRINTS" id="PR00412">
    <property type="entry name" value="EPOXHYDRLASE"/>
</dbReference>
<feature type="non-terminal residue" evidence="4">
    <location>
        <position position="345"/>
    </location>
</feature>
<evidence type="ECO:0000313" key="4">
    <source>
        <dbReference type="EMBL" id="KAK1768537.1"/>
    </source>
</evidence>
<dbReference type="InterPro" id="IPR000639">
    <property type="entry name" value="Epox_hydrolase-like"/>
</dbReference>
<dbReference type="Gene3D" id="3.40.50.1820">
    <property type="entry name" value="alpha/beta hydrolase"/>
    <property type="match status" value="1"/>
</dbReference>
<comment type="similarity">
    <text evidence="2">Belongs to the AB hydrolase superfamily. Epoxide hydrolase family.</text>
</comment>
<proteinExistence type="inferred from homology"/>
<comment type="caution">
    <text evidence="4">The sequence shown here is derived from an EMBL/GenBank/DDBJ whole genome shotgun (WGS) entry which is preliminary data.</text>
</comment>
<evidence type="ECO:0000313" key="5">
    <source>
        <dbReference type="Proteomes" id="UP001244011"/>
    </source>
</evidence>
<evidence type="ECO:0000256" key="1">
    <source>
        <dbReference type="ARBA" id="ARBA00022801"/>
    </source>
</evidence>
<evidence type="ECO:0000259" key="3">
    <source>
        <dbReference type="Pfam" id="PF00561"/>
    </source>
</evidence>
<accession>A0AAJ0FI87</accession>
<keyword evidence="5" id="KW-1185">Reference proteome</keyword>
<dbReference type="Proteomes" id="UP001244011">
    <property type="component" value="Unassembled WGS sequence"/>
</dbReference>
<keyword evidence="1 4" id="KW-0378">Hydrolase</keyword>
<dbReference type="EMBL" id="MU839005">
    <property type="protein sequence ID" value="KAK1768537.1"/>
    <property type="molecule type" value="Genomic_DNA"/>
</dbReference>
<protein>
    <submittedName>
        <fullName evidence="4">Epoxide hydrolase</fullName>
    </submittedName>
</protein>
<reference evidence="4" key="1">
    <citation type="submission" date="2023-06" db="EMBL/GenBank/DDBJ databases">
        <title>Genome-scale phylogeny and comparative genomics of the fungal order Sordariales.</title>
        <authorList>
            <consortium name="Lawrence Berkeley National Laboratory"/>
            <person name="Hensen N."/>
            <person name="Bonometti L."/>
            <person name="Westerberg I."/>
            <person name="Brannstrom I.O."/>
            <person name="Guillou S."/>
            <person name="Cros-Aarteil S."/>
            <person name="Calhoun S."/>
            <person name="Haridas S."/>
            <person name="Kuo A."/>
            <person name="Mondo S."/>
            <person name="Pangilinan J."/>
            <person name="Riley R."/>
            <person name="Labutti K."/>
            <person name="Andreopoulos B."/>
            <person name="Lipzen A."/>
            <person name="Chen C."/>
            <person name="Yanf M."/>
            <person name="Daum C."/>
            <person name="Ng V."/>
            <person name="Clum A."/>
            <person name="Steindorff A."/>
            <person name="Ohm R."/>
            <person name="Martin F."/>
            <person name="Silar P."/>
            <person name="Natvig D."/>
            <person name="Lalanne C."/>
            <person name="Gautier V."/>
            <person name="Ament-Velasquez S.L."/>
            <person name="Kruys A."/>
            <person name="Hutchinson M.I."/>
            <person name="Powell A.J."/>
            <person name="Barry K."/>
            <person name="Miller A.N."/>
            <person name="Grigoriev I.V."/>
            <person name="Debuchy R."/>
            <person name="Gladieux P."/>
            <person name="Thoren M.H."/>
            <person name="Johannesson H."/>
        </authorList>
    </citation>
    <scope>NUCLEOTIDE SEQUENCE</scope>
    <source>
        <strain evidence="4">8032-3</strain>
    </source>
</reference>
<dbReference type="PANTHER" id="PTHR43329">
    <property type="entry name" value="EPOXIDE HYDROLASE"/>
    <property type="match status" value="1"/>
</dbReference>
<sequence length="345" mass="36929">MAPDKLRVNDPRVESRTAQLNGRTYHYLLGNPAGATPPAATVVLLHGWPDLSFGWRYQIPHLLSLGLRVAAPDLLGYGRTDAPDPVAAYSLRSVAADIAALARHEGGGAGGADDVEARVFVGGHDWGGFLAWRVALWHPSLVRGVFSVCTPYAPPSPTWVDLPALAARLPHWRYQLQLAGPEAEAALVGRDRLRAFLGGMFGARGARGEAVFSTSVGVLVDNLDAVAAGGRPCPLLTPEELDFYADEYARSGGGMRGPLNWYRTRRANYEEELELVRGGRTRVAAPALMVVARRDAALPPAMAEGMGAHFDGGLVRGDVDAGHWALWEAPDQVNAYVGEFVVGVL</sequence>
<dbReference type="GO" id="GO:0016787">
    <property type="term" value="F:hydrolase activity"/>
    <property type="evidence" value="ECO:0007669"/>
    <property type="project" value="UniProtKB-KW"/>
</dbReference>